<sequence length="163" mass="17856">MRTHPSRRHSLHSPRSQRGAVLYVVLIMLVLMALLGIAGMQVTSMQERMAANYLRSNVAFQNAEADARQTEKSIEKALADGGIFKANQEECSPSYDPQTWADGLSEAKSTYTRRIDKCFAASSRRTGGRQNEETGNIYQVTALASDDPSNASASAVIDTIFIP</sequence>
<dbReference type="Proteomes" id="UP000625930">
    <property type="component" value="Unassembled WGS sequence"/>
</dbReference>
<evidence type="ECO:0000313" key="3">
    <source>
        <dbReference type="Proteomes" id="UP000625930"/>
    </source>
</evidence>
<dbReference type="RefSeq" id="WP_154263020.1">
    <property type="nucleotide sequence ID" value="NZ_CP040438.1"/>
</dbReference>
<protein>
    <submittedName>
        <fullName evidence="2">Protein PilX</fullName>
    </submittedName>
</protein>
<name>A0A6B8J6N5_STEMA</name>
<organism evidence="2 3">
    <name type="scientific">Stenotrophomonas maltophilia</name>
    <name type="common">Pseudomonas maltophilia</name>
    <name type="synonym">Xanthomonas maltophilia</name>
    <dbReference type="NCBI Taxonomy" id="40324"/>
    <lineage>
        <taxon>Bacteria</taxon>
        <taxon>Pseudomonadati</taxon>
        <taxon>Pseudomonadota</taxon>
        <taxon>Gammaproteobacteria</taxon>
        <taxon>Lysobacterales</taxon>
        <taxon>Lysobacteraceae</taxon>
        <taxon>Stenotrophomonas</taxon>
        <taxon>Stenotrophomonas maltophilia group</taxon>
    </lineage>
</organism>
<comment type="caution">
    <text evidence="2">The sequence shown here is derived from an EMBL/GenBank/DDBJ whole genome shotgun (WGS) entry which is preliminary data.</text>
</comment>
<dbReference type="EMBL" id="JADUNP010000001">
    <property type="protein sequence ID" value="MBH1650637.1"/>
    <property type="molecule type" value="Genomic_DNA"/>
</dbReference>
<evidence type="ECO:0000313" key="2">
    <source>
        <dbReference type="EMBL" id="MBH1650637.1"/>
    </source>
</evidence>
<dbReference type="InterPro" id="IPR025746">
    <property type="entry name" value="PilX_N_dom"/>
</dbReference>
<evidence type="ECO:0000259" key="1">
    <source>
        <dbReference type="Pfam" id="PF14341"/>
    </source>
</evidence>
<reference evidence="2" key="1">
    <citation type="submission" date="2020-11" db="EMBL/GenBank/DDBJ databases">
        <title>Enhanced detection system for hospital associated transmission using whole genome sequencing surveillance.</title>
        <authorList>
            <person name="Harrison L.H."/>
            <person name="Van Tyne D."/>
            <person name="Marsh J.W."/>
            <person name="Griffith M.P."/>
            <person name="Snyder D.J."/>
            <person name="Cooper V.S."/>
            <person name="Mustapha M."/>
        </authorList>
    </citation>
    <scope>NUCLEOTIDE SEQUENCE</scope>
    <source>
        <strain evidence="2">STEN00091</strain>
    </source>
</reference>
<feature type="domain" description="Type 4 fimbrial biogenesis protein PilX N-terminal" evidence="1">
    <location>
        <begin position="18"/>
        <end position="66"/>
    </location>
</feature>
<dbReference type="Pfam" id="PF14341">
    <property type="entry name" value="PilX_N"/>
    <property type="match status" value="1"/>
</dbReference>
<gene>
    <name evidence="2" type="ORF">I5U67_00290</name>
</gene>
<dbReference type="AlphaFoldDB" id="A0A6B8J6N5"/>
<proteinExistence type="predicted"/>
<accession>A0A6B8J6N5</accession>